<dbReference type="AlphaFoldDB" id="A0A1V9WZS9"/>
<feature type="compositionally biased region" description="Basic and acidic residues" evidence="1">
    <location>
        <begin position="8"/>
        <end position="26"/>
    </location>
</feature>
<keyword evidence="3" id="KW-1185">Reference proteome</keyword>
<feature type="compositionally biased region" description="Polar residues" evidence="1">
    <location>
        <begin position="135"/>
        <end position="144"/>
    </location>
</feature>
<evidence type="ECO:0000313" key="3">
    <source>
        <dbReference type="Proteomes" id="UP000192247"/>
    </source>
</evidence>
<comment type="caution">
    <text evidence="2">The sequence shown here is derived from an EMBL/GenBank/DDBJ whole genome shotgun (WGS) entry which is preliminary data.</text>
</comment>
<feature type="region of interest" description="Disordered" evidence="1">
    <location>
        <begin position="128"/>
        <end position="193"/>
    </location>
</feature>
<feature type="compositionally biased region" description="Basic and acidic residues" evidence="1">
    <location>
        <begin position="173"/>
        <end position="185"/>
    </location>
</feature>
<reference evidence="2 3" key="1">
    <citation type="journal article" date="2017" name="Gigascience">
        <title>Draft genome of the honey bee ectoparasitic mite, Tropilaelaps mercedesae, is shaped by the parasitic life history.</title>
        <authorList>
            <person name="Dong X."/>
            <person name="Armstrong S.D."/>
            <person name="Xia D."/>
            <person name="Makepeace B.L."/>
            <person name="Darby A.C."/>
            <person name="Kadowaki T."/>
        </authorList>
    </citation>
    <scope>NUCLEOTIDE SEQUENCE [LARGE SCALE GENOMIC DNA]</scope>
    <source>
        <strain evidence="2">Wuxi-XJTLU</strain>
    </source>
</reference>
<feature type="region of interest" description="Disordered" evidence="1">
    <location>
        <begin position="69"/>
        <end position="99"/>
    </location>
</feature>
<accession>A0A1V9WZS9</accession>
<dbReference type="InParanoid" id="A0A1V9WZS9"/>
<evidence type="ECO:0000256" key="1">
    <source>
        <dbReference type="SAM" id="MobiDB-lite"/>
    </source>
</evidence>
<feature type="region of interest" description="Disordered" evidence="1">
    <location>
        <begin position="1"/>
        <end position="26"/>
    </location>
</feature>
<gene>
    <name evidence="2" type="ORF">BIW11_13997</name>
</gene>
<protein>
    <submittedName>
        <fullName evidence="2">Uncharacterized protein</fullName>
    </submittedName>
</protein>
<evidence type="ECO:0000313" key="2">
    <source>
        <dbReference type="EMBL" id="OQR66668.1"/>
    </source>
</evidence>
<dbReference type="EMBL" id="MNPL01031496">
    <property type="protein sequence ID" value="OQR66668.1"/>
    <property type="molecule type" value="Genomic_DNA"/>
</dbReference>
<dbReference type="Proteomes" id="UP000192247">
    <property type="component" value="Unassembled WGS sequence"/>
</dbReference>
<proteinExistence type="predicted"/>
<name>A0A1V9WZS9_9ACAR</name>
<organism evidence="2 3">
    <name type="scientific">Tropilaelaps mercedesae</name>
    <dbReference type="NCBI Taxonomy" id="418985"/>
    <lineage>
        <taxon>Eukaryota</taxon>
        <taxon>Metazoa</taxon>
        <taxon>Ecdysozoa</taxon>
        <taxon>Arthropoda</taxon>
        <taxon>Chelicerata</taxon>
        <taxon>Arachnida</taxon>
        <taxon>Acari</taxon>
        <taxon>Parasitiformes</taxon>
        <taxon>Mesostigmata</taxon>
        <taxon>Gamasina</taxon>
        <taxon>Dermanyssoidea</taxon>
        <taxon>Laelapidae</taxon>
        <taxon>Tropilaelaps</taxon>
    </lineage>
</organism>
<sequence>MSASCPVEEVRERSTPLRGGPDDRPDEFGCVTLAGLPSNPTTLPGAPFDLVLYLFRVYLPGRQRMAAISQGVEGSPQRKEQCSGPISCGQSGPDSGRLSPTVLSRILGSTDLSTLSADEEGIKKILSASDRVGSTGENSELTTTRRTKQGRREVKAQRTPKSANSEEEAPTTAEKEQICSVRTDEILLESEQS</sequence>